<evidence type="ECO:0000313" key="2">
    <source>
        <dbReference type="EMBL" id="GAM15743.1"/>
    </source>
</evidence>
<comment type="similarity">
    <text evidence="1">Belongs to the beta-class carbonic anhydrase family.</text>
</comment>
<dbReference type="STRING" id="1321606.SAMD00020551_3901"/>
<dbReference type="EMBL" id="BASE01000091">
    <property type="protein sequence ID" value="GAM15743.1"/>
    <property type="molecule type" value="Genomic_DNA"/>
</dbReference>
<keyword evidence="3" id="KW-1185">Reference proteome</keyword>
<dbReference type="Proteomes" id="UP000031014">
    <property type="component" value="Unassembled WGS sequence"/>
</dbReference>
<dbReference type="GO" id="GO:0004089">
    <property type="term" value="F:carbonate dehydratase activity"/>
    <property type="evidence" value="ECO:0007669"/>
    <property type="project" value="UniProtKB-EC"/>
</dbReference>
<dbReference type="EC" id="4.2.1.1" evidence="2"/>
<evidence type="ECO:0000256" key="1">
    <source>
        <dbReference type="ARBA" id="ARBA00006217"/>
    </source>
</evidence>
<protein>
    <submittedName>
        <fullName evidence="2">Carbonic anhydrase</fullName>
        <ecNumber evidence="2">4.2.1.1</ecNumber>
    </submittedName>
</protein>
<keyword evidence="2" id="KW-0456">Lyase</keyword>
<dbReference type="Gene3D" id="3.40.1050.10">
    <property type="entry name" value="Carbonic anhydrase"/>
    <property type="match status" value="1"/>
</dbReference>
<dbReference type="InterPro" id="IPR036874">
    <property type="entry name" value="Carbonic_anhydrase_sf"/>
</dbReference>
<dbReference type="SUPFAM" id="SSF53056">
    <property type="entry name" value="beta-carbonic anhydrase, cab"/>
    <property type="match status" value="1"/>
</dbReference>
<gene>
    <name evidence="2" type="ORF">SAMD00020551_3901</name>
</gene>
<name>A0A0A8X734_MESS1</name>
<proteinExistence type="inferred from homology"/>
<dbReference type="PANTHER" id="PTHR43175:SF1">
    <property type="entry name" value="CARBONIC ANHYDRASE-LIKE PROTEIN YBCF-RELATED"/>
    <property type="match status" value="1"/>
</dbReference>
<dbReference type="OrthoDB" id="9792260at2"/>
<dbReference type="AlphaFoldDB" id="A0A0A8X734"/>
<dbReference type="GO" id="GO:0008270">
    <property type="term" value="F:zinc ion binding"/>
    <property type="evidence" value="ECO:0007669"/>
    <property type="project" value="InterPro"/>
</dbReference>
<dbReference type="PANTHER" id="PTHR43175">
    <property type="entry name" value="CARBONIC ANHYDRASE"/>
    <property type="match status" value="1"/>
</dbReference>
<dbReference type="RefSeq" id="WP_041967371.1">
    <property type="nucleotide sequence ID" value="NZ_BASE01000091.1"/>
</dbReference>
<reference evidence="2 3" key="1">
    <citation type="submission" date="2013-06" db="EMBL/GenBank/DDBJ databases">
        <title>Whole genome shotgun sequence of Bacillus selenatarsenatis SF-1.</title>
        <authorList>
            <person name="Kuroda M."/>
            <person name="Sei K."/>
            <person name="Yamashita M."/>
            <person name="Ike M."/>
        </authorList>
    </citation>
    <scope>NUCLEOTIDE SEQUENCE [LARGE SCALE GENOMIC DNA]</scope>
    <source>
        <strain evidence="2 3">SF-1</strain>
    </source>
</reference>
<sequence length="160" mass="18106">MSTVKSSATKKTIIITGVNEAIYPLFPEITYKKNKDMMILNSFGAVITQPYGCLIRNIILAIYNEMVEEIFIIGEMESKEVKLNMSDKIKEHGVSEDIIKTINYIDVVEHDVINWLTGPQNIEDVIKKNKDLIQGHPLIPKSIPVHAYIANPETGEYFPV</sequence>
<organism evidence="2 3">
    <name type="scientific">Mesobacillus selenatarsenatis (strain DSM 18680 / JCM 14380 / FERM P-15431 / SF-1)</name>
    <dbReference type="NCBI Taxonomy" id="1321606"/>
    <lineage>
        <taxon>Bacteria</taxon>
        <taxon>Bacillati</taxon>
        <taxon>Bacillota</taxon>
        <taxon>Bacilli</taxon>
        <taxon>Bacillales</taxon>
        <taxon>Bacillaceae</taxon>
        <taxon>Mesobacillus</taxon>
    </lineage>
</organism>
<evidence type="ECO:0000313" key="3">
    <source>
        <dbReference type="Proteomes" id="UP000031014"/>
    </source>
</evidence>
<dbReference type="InterPro" id="IPR001765">
    <property type="entry name" value="Carbonic_anhydrase"/>
</dbReference>
<accession>A0A0A8X734</accession>
<comment type="caution">
    <text evidence="2">The sequence shown here is derived from an EMBL/GenBank/DDBJ whole genome shotgun (WGS) entry which is preliminary data.</text>
</comment>